<evidence type="ECO:0000313" key="3">
    <source>
        <dbReference type="EMBL" id="KAE9383028.1"/>
    </source>
</evidence>
<name>A0A6A4GCA5_9AGAR</name>
<reference evidence="3" key="1">
    <citation type="journal article" date="2019" name="Environ. Microbiol.">
        <title>Fungal ecological strategies reflected in gene transcription - a case study of two litter decomposers.</title>
        <authorList>
            <person name="Barbi F."/>
            <person name="Kohler A."/>
            <person name="Barry K."/>
            <person name="Baskaran P."/>
            <person name="Daum C."/>
            <person name="Fauchery L."/>
            <person name="Ihrmark K."/>
            <person name="Kuo A."/>
            <person name="LaButti K."/>
            <person name="Lipzen A."/>
            <person name="Morin E."/>
            <person name="Grigoriev I.V."/>
            <person name="Henrissat B."/>
            <person name="Lindahl B."/>
            <person name="Martin F."/>
        </authorList>
    </citation>
    <scope>NUCLEOTIDE SEQUENCE</scope>
    <source>
        <strain evidence="3">JB14</strain>
    </source>
</reference>
<protein>
    <recommendedName>
        <fullName evidence="2">Mug135-like C-terminal domain-containing protein</fullName>
    </recommendedName>
</protein>
<evidence type="ECO:0000259" key="2">
    <source>
        <dbReference type="Pfam" id="PF08593"/>
    </source>
</evidence>
<dbReference type="AlphaFoldDB" id="A0A6A4GCA5"/>
<evidence type="ECO:0000256" key="1">
    <source>
        <dbReference type="ARBA" id="ARBA00005788"/>
    </source>
</evidence>
<dbReference type="Proteomes" id="UP000799118">
    <property type="component" value="Unassembled WGS sequence"/>
</dbReference>
<dbReference type="EMBL" id="ML770755">
    <property type="protein sequence ID" value="KAE9383028.1"/>
    <property type="molecule type" value="Genomic_DNA"/>
</dbReference>
<keyword evidence="4" id="KW-1185">Reference proteome</keyword>
<dbReference type="OrthoDB" id="10454178at2759"/>
<accession>A0A6A4GCA5</accession>
<gene>
    <name evidence="3" type="ORF">BT96DRAFT_930052</name>
</gene>
<proteinExistence type="inferred from homology"/>
<comment type="similarity">
    <text evidence="1">Belongs to the UPF0612 family.</text>
</comment>
<organism evidence="3 4">
    <name type="scientific">Gymnopus androsaceus JB14</name>
    <dbReference type="NCBI Taxonomy" id="1447944"/>
    <lineage>
        <taxon>Eukaryota</taxon>
        <taxon>Fungi</taxon>
        <taxon>Dikarya</taxon>
        <taxon>Basidiomycota</taxon>
        <taxon>Agaricomycotina</taxon>
        <taxon>Agaricomycetes</taxon>
        <taxon>Agaricomycetidae</taxon>
        <taxon>Agaricales</taxon>
        <taxon>Marasmiineae</taxon>
        <taxon>Omphalotaceae</taxon>
        <taxon>Gymnopus</taxon>
    </lineage>
</organism>
<dbReference type="InterPro" id="IPR013902">
    <property type="entry name" value="Mug135-like_C"/>
</dbReference>
<dbReference type="Pfam" id="PF08593">
    <property type="entry name" value="Mug135_C"/>
    <property type="match status" value="1"/>
</dbReference>
<feature type="domain" description="Mug135-like C-terminal" evidence="2">
    <location>
        <begin position="27"/>
        <end position="101"/>
    </location>
</feature>
<evidence type="ECO:0000313" key="4">
    <source>
        <dbReference type="Proteomes" id="UP000799118"/>
    </source>
</evidence>
<sequence length="105" mass="11757">MNTRLTTLTNTVNTRFDRVERQMKILQNTVRGAGNVIPYDHILNDTGAPLPLPAITSSHDLVNLSNADLSTWYTYYFPGRNQNGIAIPVKKVHVARYIGCNTEVV</sequence>